<dbReference type="PANTHER" id="PTHR43335:SF4">
    <property type="entry name" value="ABC TRANSPORTER, ATP-BINDING PROTEIN"/>
    <property type="match status" value="1"/>
</dbReference>
<evidence type="ECO:0000313" key="7">
    <source>
        <dbReference type="EMBL" id="UYF92318.1"/>
    </source>
</evidence>
<reference evidence="6 8" key="1">
    <citation type="journal article" date="2018" name="Biodegradation">
        <title>1,4-Dioxane degradation characteristics of Rhodococcus aetherivorans JCM 14343.</title>
        <authorList>
            <person name="Inoue D."/>
            <person name="Tsunoda T."/>
            <person name="Yamamoto N."/>
            <person name="Ike M."/>
            <person name="Sei K."/>
        </authorList>
    </citation>
    <scope>NUCLEOTIDE SEQUENCE [LARGE SCALE GENOMIC DNA]</scope>
    <source>
        <strain evidence="6 8">JCM 14343</strain>
    </source>
</reference>
<dbReference type="CDD" id="cd03230">
    <property type="entry name" value="ABC_DR_subfamily_A"/>
    <property type="match status" value="1"/>
</dbReference>
<dbReference type="PROSITE" id="PS00211">
    <property type="entry name" value="ABC_TRANSPORTER_1"/>
    <property type="match status" value="1"/>
</dbReference>
<organism evidence="7 9">
    <name type="scientific">Rhodococcus aetherivorans</name>
    <dbReference type="NCBI Taxonomy" id="191292"/>
    <lineage>
        <taxon>Bacteria</taxon>
        <taxon>Bacillati</taxon>
        <taxon>Actinomycetota</taxon>
        <taxon>Actinomycetes</taxon>
        <taxon>Mycobacteriales</taxon>
        <taxon>Nocardiaceae</taxon>
        <taxon>Rhodococcus</taxon>
    </lineage>
</organism>
<evidence type="ECO:0000256" key="2">
    <source>
        <dbReference type="ARBA" id="ARBA00022448"/>
    </source>
</evidence>
<dbReference type="PANTHER" id="PTHR43335">
    <property type="entry name" value="ABC TRANSPORTER, ATP-BINDING PROTEIN"/>
    <property type="match status" value="1"/>
</dbReference>
<dbReference type="InterPro" id="IPR027417">
    <property type="entry name" value="P-loop_NTPase"/>
</dbReference>
<evidence type="ECO:0000256" key="4">
    <source>
        <dbReference type="ARBA" id="ARBA00022840"/>
    </source>
</evidence>
<sequence length="244" mass="26390">MTEVGDVVLECRNVCKRYGSAPVLEGVTTEVRAGEVHAFVGLNGAGKTTLMRLFLGMIEPDDGIVRVRGLAPSTMPARHWTGVGHLVETPLAYPELTVAQNLRIAGRLAGLSAAGATAAADRWIEELVLSRWARTSARKLSLGNRQRLGLAAALIADPDVLILDEPTNALDPAGIMLLRTLLQRSRERGAATLVSSHHLDEVARVADRITAVNEGRVVGSLDPDGIDLERQFFDLVYRDSEARR</sequence>
<reference evidence="7" key="3">
    <citation type="submission" date="2022-09" db="EMBL/GenBank/DDBJ databases">
        <title>The genome sequence of Rhodococcus aetherivorans N1.</title>
        <authorList>
            <person name="Jiang W."/>
        </authorList>
    </citation>
    <scope>NUCLEOTIDE SEQUENCE</scope>
    <source>
        <strain evidence="7">N1</strain>
    </source>
</reference>
<dbReference type="EMBL" id="BLAH01000103">
    <property type="protein sequence ID" value="GES38859.1"/>
    <property type="molecule type" value="Genomic_DNA"/>
</dbReference>
<dbReference type="Proteomes" id="UP000325466">
    <property type="component" value="Unassembled WGS sequence"/>
</dbReference>
<name>A0A059MRL0_9NOCA</name>
<evidence type="ECO:0000313" key="8">
    <source>
        <dbReference type="Proteomes" id="UP000325466"/>
    </source>
</evidence>
<dbReference type="SMART" id="SM00382">
    <property type="entry name" value="AAA"/>
    <property type="match status" value="1"/>
</dbReference>
<dbReference type="RefSeq" id="WP_006933645.1">
    <property type="nucleotide sequence ID" value="NZ_BAAAYP010000012.1"/>
</dbReference>
<reference evidence="6" key="2">
    <citation type="submission" date="2019-10" db="EMBL/GenBank/DDBJ databases">
        <title>Draft genome sequence of Rhodococcus aetherivorans JCM 14343.</title>
        <authorList>
            <person name="Inoue D."/>
            <person name="Nakazawa M."/>
            <person name="Yamamoto N."/>
            <person name="Sei K."/>
            <person name="Ike M."/>
        </authorList>
    </citation>
    <scope>NUCLEOTIDE SEQUENCE</scope>
    <source>
        <strain evidence="6">JCM 14343</strain>
    </source>
</reference>
<dbReference type="InterPro" id="IPR003439">
    <property type="entry name" value="ABC_transporter-like_ATP-bd"/>
</dbReference>
<dbReference type="GO" id="GO:0005524">
    <property type="term" value="F:ATP binding"/>
    <property type="evidence" value="ECO:0007669"/>
    <property type="project" value="UniProtKB-KW"/>
</dbReference>
<dbReference type="AlphaFoldDB" id="A0A059MRL0"/>
<keyword evidence="4 7" id="KW-0067">ATP-binding</keyword>
<dbReference type="Pfam" id="PF00005">
    <property type="entry name" value="ABC_tran"/>
    <property type="match status" value="1"/>
</dbReference>
<evidence type="ECO:0000259" key="5">
    <source>
        <dbReference type="PROSITE" id="PS50893"/>
    </source>
</evidence>
<dbReference type="Proteomes" id="UP001163947">
    <property type="component" value="Chromosome"/>
</dbReference>
<proteinExistence type="inferred from homology"/>
<dbReference type="SUPFAM" id="SSF52540">
    <property type="entry name" value="P-loop containing nucleoside triphosphate hydrolases"/>
    <property type="match status" value="1"/>
</dbReference>
<evidence type="ECO:0000256" key="3">
    <source>
        <dbReference type="ARBA" id="ARBA00022741"/>
    </source>
</evidence>
<protein>
    <submittedName>
        <fullName evidence="6 7">ABC transporter</fullName>
    </submittedName>
</protein>
<gene>
    <name evidence="7" type="ORF">OCS65_17670</name>
    <name evidence="6" type="ORF">RAJCM14343_4127</name>
</gene>
<evidence type="ECO:0000313" key="9">
    <source>
        <dbReference type="Proteomes" id="UP001163947"/>
    </source>
</evidence>
<keyword evidence="3" id="KW-0547">Nucleotide-binding</keyword>
<feature type="domain" description="ABC transporter" evidence="5">
    <location>
        <begin position="9"/>
        <end position="239"/>
    </location>
</feature>
<evidence type="ECO:0000256" key="1">
    <source>
        <dbReference type="ARBA" id="ARBA00005417"/>
    </source>
</evidence>
<dbReference type="GeneID" id="83622285"/>
<comment type="similarity">
    <text evidence="1">Belongs to the ABC transporter superfamily.</text>
</comment>
<dbReference type="PROSITE" id="PS50893">
    <property type="entry name" value="ABC_TRANSPORTER_2"/>
    <property type="match status" value="1"/>
</dbReference>
<evidence type="ECO:0000313" key="6">
    <source>
        <dbReference type="EMBL" id="GES38859.1"/>
    </source>
</evidence>
<dbReference type="InterPro" id="IPR003593">
    <property type="entry name" value="AAA+_ATPase"/>
</dbReference>
<accession>A0A059MRL0</accession>
<dbReference type="EMBL" id="CP106982">
    <property type="protein sequence ID" value="UYF92318.1"/>
    <property type="molecule type" value="Genomic_DNA"/>
</dbReference>
<dbReference type="Gene3D" id="3.40.50.300">
    <property type="entry name" value="P-loop containing nucleotide triphosphate hydrolases"/>
    <property type="match status" value="1"/>
</dbReference>
<keyword evidence="8" id="KW-1185">Reference proteome</keyword>
<keyword evidence="2" id="KW-0813">Transport</keyword>
<dbReference type="GO" id="GO:0016887">
    <property type="term" value="F:ATP hydrolysis activity"/>
    <property type="evidence" value="ECO:0007669"/>
    <property type="project" value="InterPro"/>
</dbReference>
<accession>N1LZP4</accession>
<dbReference type="InterPro" id="IPR017871">
    <property type="entry name" value="ABC_transporter-like_CS"/>
</dbReference>